<accession>A0A2J0Q9G5</accession>
<proteinExistence type="predicted"/>
<keyword evidence="1" id="KW-1133">Transmembrane helix</keyword>
<dbReference type="Proteomes" id="UP000228496">
    <property type="component" value="Unassembled WGS sequence"/>
</dbReference>
<gene>
    <name evidence="2" type="ORF">COV29_04010</name>
</gene>
<name>A0A2J0Q9G5_9BACT</name>
<evidence type="ECO:0000313" key="2">
    <source>
        <dbReference type="EMBL" id="PJE50543.1"/>
    </source>
</evidence>
<keyword evidence="1" id="KW-0812">Transmembrane</keyword>
<feature type="transmembrane region" description="Helical" evidence="1">
    <location>
        <begin position="21"/>
        <end position="48"/>
    </location>
</feature>
<dbReference type="PROSITE" id="PS00409">
    <property type="entry name" value="PROKAR_NTER_METHYL"/>
    <property type="match status" value="1"/>
</dbReference>
<dbReference type="AlphaFoldDB" id="A0A2J0Q9G5"/>
<protein>
    <recommendedName>
        <fullName evidence="4">Prepilin-type N-terminal cleavage/methylation domain-containing protein</fullName>
    </recommendedName>
</protein>
<evidence type="ECO:0000313" key="3">
    <source>
        <dbReference type="Proteomes" id="UP000228496"/>
    </source>
</evidence>
<evidence type="ECO:0000256" key="1">
    <source>
        <dbReference type="SAM" id="Phobius"/>
    </source>
</evidence>
<keyword evidence="1" id="KW-0472">Membrane</keyword>
<organism evidence="2 3">
    <name type="scientific">Candidatus Yanofskybacteria bacterium CG10_big_fil_rev_8_21_14_0_10_36_16</name>
    <dbReference type="NCBI Taxonomy" id="1975096"/>
    <lineage>
        <taxon>Bacteria</taxon>
        <taxon>Candidatus Yanofskyibacteriota</taxon>
    </lineage>
</organism>
<sequence length="183" mass="20427">MKFKLIKTLFNNDFPYSRAGFTLVEVAISTVILGIFMSALLFILSLSISSATTVKNNFVAAFLAQEGVELMNNLRHEDWIQGREFGSFGSILGAVSDGEYRIQWDSLELMSLNGNPQLLIDDSTGLYGYSDGGIVGGNSGFYRKVIVETVVPDIEKRVTVRIEWSDDGNAKQINTEWHAFNWK</sequence>
<dbReference type="InterPro" id="IPR012902">
    <property type="entry name" value="N_methyl_site"/>
</dbReference>
<dbReference type="NCBIfam" id="TIGR02532">
    <property type="entry name" value="IV_pilin_GFxxxE"/>
    <property type="match status" value="1"/>
</dbReference>
<evidence type="ECO:0008006" key="4">
    <source>
        <dbReference type="Google" id="ProtNLM"/>
    </source>
</evidence>
<dbReference type="EMBL" id="PCXQ01000006">
    <property type="protein sequence ID" value="PJE50543.1"/>
    <property type="molecule type" value="Genomic_DNA"/>
</dbReference>
<reference evidence="2 3" key="1">
    <citation type="submission" date="2017-09" db="EMBL/GenBank/DDBJ databases">
        <title>Depth-based differentiation of microbial function through sediment-hosted aquifers and enrichment of novel symbionts in the deep terrestrial subsurface.</title>
        <authorList>
            <person name="Probst A.J."/>
            <person name="Ladd B."/>
            <person name="Jarett J.K."/>
            <person name="Geller-Mcgrath D.E."/>
            <person name="Sieber C.M."/>
            <person name="Emerson J.B."/>
            <person name="Anantharaman K."/>
            <person name="Thomas B.C."/>
            <person name="Malmstrom R."/>
            <person name="Stieglmeier M."/>
            <person name="Klingl A."/>
            <person name="Woyke T."/>
            <person name="Ryan C.M."/>
            <person name="Banfield J.F."/>
        </authorList>
    </citation>
    <scope>NUCLEOTIDE SEQUENCE [LARGE SCALE GENOMIC DNA]</scope>
    <source>
        <strain evidence="2">CG10_big_fil_rev_8_21_14_0_10_36_16</strain>
    </source>
</reference>
<comment type="caution">
    <text evidence="2">The sequence shown here is derived from an EMBL/GenBank/DDBJ whole genome shotgun (WGS) entry which is preliminary data.</text>
</comment>
<dbReference type="Pfam" id="PF07963">
    <property type="entry name" value="N_methyl"/>
    <property type="match status" value="1"/>
</dbReference>